<comment type="caution">
    <text evidence="2">The sequence shown here is derived from an EMBL/GenBank/DDBJ whole genome shotgun (WGS) entry which is preliminary data.</text>
</comment>
<proteinExistence type="predicted"/>
<feature type="compositionally biased region" description="Basic and acidic residues" evidence="1">
    <location>
        <begin position="43"/>
        <end position="54"/>
    </location>
</feature>
<evidence type="ECO:0000313" key="2">
    <source>
        <dbReference type="EMBL" id="KAK2115624.1"/>
    </source>
</evidence>
<dbReference type="Proteomes" id="UP001266305">
    <property type="component" value="Unassembled WGS sequence"/>
</dbReference>
<name>A0ABQ9W1W4_SAGOE</name>
<feature type="non-terminal residue" evidence="2">
    <location>
        <position position="1"/>
    </location>
</feature>
<protein>
    <submittedName>
        <fullName evidence="2">Uncharacterized protein</fullName>
    </submittedName>
</protein>
<reference evidence="2 3" key="1">
    <citation type="submission" date="2023-05" db="EMBL/GenBank/DDBJ databases">
        <title>B98-5 Cell Line De Novo Hybrid Assembly: An Optical Mapping Approach.</title>
        <authorList>
            <person name="Kananen K."/>
            <person name="Auerbach J.A."/>
            <person name="Kautto E."/>
            <person name="Blachly J.S."/>
        </authorList>
    </citation>
    <scope>NUCLEOTIDE SEQUENCE [LARGE SCALE GENOMIC DNA]</scope>
    <source>
        <strain evidence="2">B95-8</strain>
        <tissue evidence="2">Cell line</tissue>
    </source>
</reference>
<accession>A0ABQ9W1W4</accession>
<organism evidence="2 3">
    <name type="scientific">Saguinus oedipus</name>
    <name type="common">Cotton-top tamarin</name>
    <name type="synonym">Oedipomidas oedipus</name>
    <dbReference type="NCBI Taxonomy" id="9490"/>
    <lineage>
        <taxon>Eukaryota</taxon>
        <taxon>Metazoa</taxon>
        <taxon>Chordata</taxon>
        <taxon>Craniata</taxon>
        <taxon>Vertebrata</taxon>
        <taxon>Euteleostomi</taxon>
        <taxon>Mammalia</taxon>
        <taxon>Eutheria</taxon>
        <taxon>Euarchontoglires</taxon>
        <taxon>Primates</taxon>
        <taxon>Haplorrhini</taxon>
        <taxon>Platyrrhini</taxon>
        <taxon>Cebidae</taxon>
        <taxon>Callitrichinae</taxon>
        <taxon>Saguinus</taxon>
    </lineage>
</organism>
<dbReference type="EMBL" id="JASSZA010000003">
    <property type="protein sequence ID" value="KAK2115624.1"/>
    <property type="molecule type" value="Genomic_DNA"/>
</dbReference>
<evidence type="ECO:0000256" key="1">
    <source>
        <dbReference type="SAM" id="MobiDB-lite"/>
    </source>
</evidence>
<keyword evidence="3" id="KW-1185">Reference proteome</keyword>
<sequence length="54" mass="5995">LDGRDDSIPLSHEEACLLQSGALPPRSCSTLLEGMEWGSENQSHQREALEEERS</sequence>
<feature type="region of interest" description="Disordered" evidence="1">
    <location>
        <begin position="34"/>
        <end position="54"/>
    </location>
</feature>
<gene>
    <name evidence="2" type="ORF">P7K49_006250</name>
</gene>
<evidence type="ECO:0000313" key="3">
    <source>
        <dbReference type="Proteomes" id="UP001266305"/>
    </source>
</evidence>